<organism evidence="2 3">
    <name type="scientific">Saccharopolyspora rosea</name>
    <dbReference type="NCBI Taxonomy" id="524884"/>
    <lineage>
        <taxon>Bacteria</taxon>
        <taxon>Bacillati</taxon>
        <taxon>Actinomycetota</taxon>
        <taxon>Actinomycetes</taxon>
        <taxon>Pseudonocardiales</taxon>
        <taxon>Pseudonocardiaceae</taxon>
        <taxon>Saccharopolyspora</taxon>
    </lineage>
</organism>
<name>A0ABW3FK74_9PSEU</name>
<dbReference type="InterPro" id="IPR024983">
    <property type="entry name" value="CHAT_dom"/>
</dbReference>
<keyword evidence="3" id="KW-1185">Reference proteome</keyword>
<gene>
    <name evidence="2" type="ORF">ACFQ16_01360</name>
</gene>
<dbReference type="InterPro" id="IPR011990">
    <property type="entry name" value="TPR-like_helical_dom_sf"/>
</dbReference>
<evidence type="ECO:0000313" key="2">
    <source>
        <dbReference type="EMBL" id="MFD0918379.1"/>
    </source>
</evidence>
<dbReference type="Gene3D" id="1.25.40.10">
    <property type="entry name" value="Tetratricopeptide repeat domain"/>
    <property type="match status" value="2"/>
</dbReference>
<feature type="domain" description="CHAT" evidence="1">
    <location>
        <begin position="635"/>
        <end position="863"/>
    </location>
</feature>
<accession>A0ABW3FK74</accession>
<dbReference type="RefSeq" id="WP_345601454.1">
    <property type="nucleotide sequence ID" value="NZ_BAABLT010000034.1"/>
</dbReference>
<reference evidence="3" key="1">
    <citation type="journal article" date="2019" name="Int. J. Syst. Evol. Microbiol.">
        <title>The Global Catalogue of Microorganisms (GCM) 10K type strain sequencing project: providing services to taxonomists for standard genome sequencing and annotation.</title>
        <authorList>
            <consortium name="The Broad Institute Genomics Platform"/>
            <consortium name="The Broad Institute Genome Sequencing Center for Infectious Disease"/>
            <person name="Wu L."/>
            <person name="Ma J."/>
        </authorList>
    </citation>
    <scope>NUCLEOTIDE SEQUENCE [LARGE SCALE GENOMIC DNA]</scope>
    <source>
        <strain evidence="3">CCUG 56401</strain>
    </source>
</reference>
<dbReference type="Proteomes" id="UP001597018">
    <property type="component" value="Unassembled WGS sequence"/>
</dbReference>
<dbReference type="SUPFAM" id="SSF48452">
    <property type="entry name" value="TPR-like"/>
    <property type="match status" value="1"/>
</dbReference>
<evidence type="ECO:0000259" key="1">
    <source>
        <dbReference type="Pfam" id="PF12770"/>
    </source>
</evidence>
<evidence type="ECO:0000313" key="3">
    <source>
        <dbReference type="Proteomes" id="UP001597018"/>
    </source>
</evidence>
<proteinExistence type="predicted"/>
<dbReference type="Pfam" id="PF12770">
    <property type="entry name" value="CHAT"/>
    <property type="match status" value="1"/>
</dbReference>
<protein>
    <submittedName>
        <fullName evidence="2">CHAT domain-containing tetratricopeptide repeat protein</fullName>
    </submittedName>
</protein>
<dbReference type="EMBL" id="JBHTIW010000001">
    <property type="protein sequence ID" value="MFD0918379.1"/>
    <property type="molecule type" value="Genomic_DNA"/>
</dbReference>
<comment type="caution">
    <text evidence="2">The sequence shown here is derived from an EMBL/GenBank/DDBJ whole genome shotgun (WGS) entry which is preliminary data.</text>
</comment>
<sequence>MAGLLSAGVAVRPPEESLVDTALRWLDHASAAPESAARQAAEWLADPRSGAELRVLARHLAALAAVERGRMRDAKRHARLGIGAARRSGFPQREAQLRLTLAWVELNRGETSTSWEHLVAAEANLPEPDRARAGCLRGLLRCRAGQYRDAITELDEALRRLTVGDDRRWVANALLGRGLAHMYTNSPAEAEADLAAAERTFAGDRRTGRAAACRHNRGCVAFLAGDLPKALRLFEQAAAAGLDPQSNPEVLVDRAEAMAAAGLNREAREVLDRAASLLAAHGRDGRLAETRLAAAGCALRDGDTAAALEDATTARRLFRAQHRPAWAALASAAAWQARLKAGQCSRHSLSAARRTAATCEGYGWIGPAAELRLTAGRCAQRAGLAATARKLLARAAESKGDARVPAHQRALGWLADALLAEQDGDLARLFEACRGGLQAVECHAATMAAFELRVSAFGLADELAETAVRAALRTGDPRLVLRWSERARASALHRRALRPPSEPGLRESLAELRSAVLAMRESRSPADAVAAVAELEDQVRHRAMLVRGGTSGLRAAWGIDDVAAELGDAVLLSLFSQGGRLLAVSIVEGRARLHALGPESTAEAQAGRLRHFLARRAQSASPRAVPAFAQAAGSAAEVLQEQLLRPVLPALAEGRPLVVVPTGRLHVLPWAELPACRGRGVTVSPSLRCWLRGARDARESVGDRQVWISGPGLEHAEDEVASLHDMAGGRLLTGPNATAERVLDTVDGAATAHIAAHGRFRDDQPLLSCLDLADGPLYTYDLDRLHRGPTTVVLSACEVGRSAVHRGDQLSGLAATLLGRGTATVIASVVPVPDERTARVMLALHTALREGRAPATALAEAQAAHGESGFVCLGYGGEADG</sequence>